<dbReference type="RefSeq" id="WP_090236812.1">
    <property type="nucleotide sequence ID" value="NZ_FOJW01000006.1"/>
</dbReference>
<dbReference type="InterPro" id="IPR018392">
    <property type="entry name" value="LysM"/>
</dbReference>
<dbReference type="Pfam" id="PF01476">
    <property type="entry name" value="LysM"/>
    <property type="match status" value="3"/>
</dbReference>
<evidence type="ECO:0000313" key="5">
    <source>
        <dbReference type="EMBL" id="SFB06983.1"/>
    </source>
</evidence>
<evidence type="ECO:0000259" key="3">
    <source>
        <dbReference type="PROSITE" id="PS51782"/>
    </source>
</evidence>
<dbReference type="SUPFAM" id="SSF54106">
    <property type="entry name" value="LysM domain"/>
    <property type="match status" value="3"/>
</dbReference>
<name>A0A1I0Y457_9BACI</name>
<dbReference type="GO" id="GO:0005975">
    <property type="term" value="P:carbohydrate metabolic process"/>
    <property type="evidence" value="ECO:0007669"/>
    <property type="project" value="InterPro"/>
</dbReference>
<accession>A0A1I0Y457</accession>
<dbReference type="EMBL" id="FOJW01000006">
    <property type="protein sequence ID" value="SFB06983.1"/>
    <property type="molecule type" value="Genomic_DNA"/>
</dbReference>
<dbReference type="Pfam" id="PF00704">
    <property type="entry name" value="Glyco_hydro_18"/>
    <property type="match status" value="1"/>
</dbReference>
<dbReference type="SUPFAM" id="SSF51445">
    <property type="entry name" value="(Trans)glycosidases"/>
    <property type="match status" value="1"/>
</dbReference>
<dbReference type="InterPro" id="IPR041704">
    <property type="entry name" value="CFLE_GH18"/>
</dbReference>
<keyword evidence="2" id="KW-0326">Glycosidase</keyword>
<dbReference type="PROSITE" id="PS51782">
    <property type="entry name" value="LYSM"/>
    <property type="match status" value="3"/>
</dbReference>
<dbReference type="Proteomes" id="UP000198642">
    <property type="component" value="Unassembled WGS sequence"/>
</dbReference>
<dbReference type="GO" id="GO:0016798">
    <property type="term" value="F:hydrolase activity, acting on glycosyl bonds"/>
    <property type="evidence" value="ECO:0007669"/>
    <property type="project" value="UniProtKB-KW"/>
</dbReference>
<dbReference type="SMART" id="SM00257">
    <property type="entry name" value="LysM"/>
    <property type="match status" value="3"/>
</dbReference>
<dbReference type="InterPro" id="IPR029070">
    <property type="entry name" value="Chitinase_insertion_sf"/>
</dbReference>
<dbReference type="PANTHER" id="PTHR46066">
    <property type="entry name" value="CHITINASE DOMAIN-CONTAINING PROTEIN 1 FAMILY MEMBER"/>
    <property type="match status" value="1"/>
</dbReference>
<dbReference type="InterPro" id="IPR011583">
    <property type="entry name" value="Chitinase_II/V-like_cat"/>
</dbReference>
<dbReference type="InterPro" id="IPR017853">
    <property type="entry name" value="GH"/>
</dbReference>
<reference evidence="5 6" key="1">
    <citation type="submission" date="2016-10" db="EMBL/GenBank/DDBJ databases">
        <authorList>
            <person name="de Groot N.N."/>
        </authorList>
    </citation>
    <scope>NUCLEOTIDE SEQUENCE [LARGE SCALE GENOMIC DNA]</scope>
    <source>
        <strain evidence="5 6">CGMCC 1.3702</strain>
    </source>
</reference>
<dbReference type="STRING" id="237679.SAMN04488072_106183"/>
<dbReference type="GO" id="GO:0012505">
    <property type="term" value="C:endomembrane system"/>
    <property type="evidence" value="ECO:0007669"/>
    <property type="project" value="TreeGrafter"/>
</dbReference>
<dbReference type="Gene3D" id="3.10.50.10">
    <property type="match status" value="1"/>
</dbReference>
<feature type="domain" description="GH18" evidence="4">
    <location>
        <begin position="150"/>
        <end position="470"/>
    </location>
</feature>
<dbReference type="OrthoDB" id="9769314at2"/>
<dbReference type="CDD" id="cd00118">
    <property type="entry name" value="LysM"/>
    <property type="match status" value="3"/>
</dbReference>
<evidence type="ECO:0000256" key="1">
    <source>
        <dbReference type="ARBA" id="ARBA00022801"/>
    </source>
</evidence>
<proteinExistence type="predicted"/>
<protein>
    <submittedName>
        <fullName evidence="5">Spore germination protein</fullName>
    </submittedName>
</protein>
<dbReference type="AlphaFoldDB" id="A0A1I0Y457"/>
<dbReference type="GO" id="GO:0008061">
    <property type="term" value="F:chitin binding"/>
    <property type="evidence" value="ECO:0007669"/>
    <property type="project" value="InterPro"/>
</dbReference>
<evidence type="ECO:0000259" key="4">
    <source>
        <dbReference type="PROSITE" id="PS51910"/>
    </source>
</evidence>
<dbReference type="InterPro" id="IPR001223">
    <property type="entry name" value="Glyco_hydro18_cat"/>
</dbReference>
<dbReference type="GO" id="GO:0070492">
    <property type="term" value="F:oligosaccharide binding"/>
    <property type="evidence" value="ECO:0007669"/>
    <property type="project" value="TreeGrafter"/>
</dbReference>
<organism evidence="5 6">
    <name type="scientific">Lentibacillus halodurans</name>
    <dbReference type="NCBI Taxonomy" id="237679"/>
    <lineage>
        <taxon>Bacteria</taxon>
        <taxon>Bacillati</taxon>
        <taxon>Bacillota</taxon>
        <taxon>Bacilli</taxon>
        <taxon>Bacillales</taxon>
        <taxon>Bacillaceae</taxon>
        <taxon>Lentibacillus</taxon>
    </lineage>
</organism>
<dbReference type="SMART" id="SM00636">
    <property type="entry name" value="Glyco_18"/>
    <property type="match status" value="1"/>
</dbReference>
<evidence type="ECO:0000256" key="2">
    <source>
        <dbReference type="ARBA" id="ARBA00023295"/>
    </source>
</evidence>
<dbReference type="Gene3D" id="3.20.20.80">
    <property type="entry name" value="Glycosidases"/>
    <property type="match status" value="1"/>
</dbReference>
<keyword evidence="1" id="KW-0378">Hydrolase</keyword>
<dbReference type="InterPro" id="IPR036779">
    <property type="entry name" value="LysM_dom_sf"/>
</dbReference>
<evidence type="ECO:0000313" key="6">
    <source>
        <dbReference type="Proteomes" id="UP000198642"/>
    </source>
</evidence>
<gene>
    <name evidence="5" type="ORF">SAMN04488072_106183</name>
</gene>
<dbReference type="PROSITE" id="PS51910">
    <property type="entry name" value="GH18_2"/>
    <property type="match status" value="1"/>
</dbReference>
<feature type="domain" description="LysM" evidence="3">
    <location>
        <begin position="51"/>
        <end position="95"/>
    </location>
</feature>
<sequence>MEIHVVQSGDTLWQIAQNYGTDINQIVLLNELDTPDVLIPGQSLVIPEPGREYVIQSGDNLWAIAQMFGVTIQELAAANNITDPSLIYVGQMLTHPYFSHIVQAGEYIWGIAQQYGVSAEQIMAANDIAQPGLIFPGQTLRIPIAAKPVTEVNAYTTQLSEEGRVEILRLGRYLTYLSPFRYSIREDGTLTQMQERPVLEAAGATNVAPLMVVTNFAQGEFNSDLAAAVFRNPETQERLITNLLEVMRTKGYAGVNFDFEYVYPEDRENYNAFLRRVVDRLHPEGFLVTTALAPKETADQQGLLYEAHDYQAHGEIADFVILMTYEWGWAGGEPWAIAPINEVIDVLDYAVTVIPRNKIMIGVPLYGRDWNIPWVEGTFAETVGPKEAVQLAARYGVQIQYHETYQAPFFHYVDESGQEHEVWFEDARSVQAKYDTVKEYGLRGVSYWALGSPFPQNWAVLQDDFRISKL</sequence>
<feature type="domain" description="LysM" evidence="3">
    <location>
        <begin position="2"/>
        <end position="46"/>
    </location>
</feature>
<dbReference type="PANTHER" id="PTHR46066:SF2">
    <property type="entry name" value="CHITINASE DOMAIN-CONTAINING PROTEIN 1"/>
    <property type="match status" value="1"/>
</dbReference>
<keyword evidence="6" id="KW-1185">Reference proteome</keyword>
<dbReference type="Gene3D" id="3.10.350.10">
    <property type="entry name" value="LysM domain"/>
    <property type="match status" value="3"/>
</dbReference>
<dbReference type="CDD" id="cd02874">
    <property type="entry name" value="GH18_CFLE_spore_hydrolase"/>
    <property type="match status" value="1"/>
</dbReference>
<feature type="domain" description="LysM" evidence="3">
    <location>
        <begin position="98"/>
        <end position="142"/>
    </location>
</feature>